<dbReference type="STRING" id="145857.GA0070616_4392"/>
<feature type="region of interest" description="Disordered" evidence="1">
    <location>
        <begin position="1"/>
        <end position="51"/>
    </location>
</feature>
<reference evidence="2 3" key="1">
    <citation type="submission" date="2016-06" db="EMBL/GenBank/DDBJ databases">
        <authorList>
            <person name="Kjaerup R.B."/>
            <person name="Dalgaard T.S."/>
            <person name="Juul-Madsen H.R."/>
        </authorList>
    </citation>
    <scope>NUCLEOTIDE SEQUENCE [LARGE SCALE GENOMIC DNA]</scope>
    <source>
        <strain evidence="2 3">DSM 43818</strain>
    </source>
</reference>
<dbReference type="EMBL" id="FMHT01000003">
    <property type="protein sequence ID" value="SCL32127.1"/>
    <property type="molecule type" value="Genomic_DNA"/>
</dbReference>
<name>A0A1C6SRN8_9ACTN</name>
<dbReference type="AlphaFoldDB" id="A0A1C6SRN8"/>
<dbReference type="Proteomes" id="UP000199699">
    <property type="component" value="Unassembled WGS sequence"/>
</dbReference>
<evidence type="ECO:0000313" key="3">
    <source>
        <dbReference type="Proteomes" id="UP000199699"/>
    </source>
</evidence>
<evidence type="ECO:0000313" key="2">
    <source>
        <dbReference type="EMBL" id="SCL32127.1"/>
    </source>
</evidence>
<gene>
    <name evidence="2" type="ORF">GA0070616_4392</name>
</gene>
<protein>
    <submittedName>
        <fullName evidence="2">Uncharacterized protein</fullName>
    </submittedName>
</protein>
<dbReference type="RefSeq" id="WP_175440157.1">
    <property type="nucleotide sequence ID" value="NZ_FMHT01000003.1"/>
</dbReference>
<feature type="compositionally biased region" description="Basic and acidic residues" evidence="1">
    <location>
        <begin position="21"/>
        <end position="34"/>
    </location>
</feature>
<organism evidence="2 3">
    <name type="scientific">Micromonospora nigra</name>
    <dbReference type="NCBI Taxonomy" id="145857"/>
    <lineage>
        <taxon>Bacteria</taxon>
        <taxon>Bacillati</taxon>
        <taxon>Actinomycetota</taxon>
        <taxon>Actinomycetes</taxon>
        <taxon>Micromonosporales</taxon>
        <taxon>Micromonosporaceae</taxon>
        <taxon>Micromonospora</taxon>
    </lineage>
</organism>
<keyword evidence="3" id="KW-1185">Reference proteome</keyword>
<evidence type="ECO:0000256" key="1">
    <source>
        <dbReference type="SAM" id="MobiDB-lite"/>
    </source>
</evidence>
<sequence>MSERPDRLLRQLVGERFGPPVDERRPTTTRDRDAAVPTRAGGVARPHRGDR</sequence>
<accession>A0A1C6SRN8</accession>
<proteinExistence type="predicted"/>